<dbReference type="PANTHER" id="PTHR38431">
    <property type="entry name" value="BLL2305 PROTEIN"/>
    <property type="match status" value="1"/>
</dbReference>
<dbReference type="PANTHER" id="PTHR38431:SF1">
    <property type="entry name" value="BLL2305 PROTEIN"/>
    <property type="match status" value="1"/>
</dbReference>
<evidence type="ECO:0000313" key="6">
    <source>
        <dbReference type="EMBL" id="QUO40539.1"/>
    </source>
</evidence>
<dbReference type="Pfam" id="PF12727">
    <property type="entry name" value="PBP_like"/>
    <property type="match status" value="1"/>
</dbReference>
<evidence type="ECO:0000313" key="8">
    <source>
        <dbReference type="Proteomes" id="UP000677234"/>
    </source>
</evidence>
<dbReference type="EMBL" id="CP073708">
    <property type="protein sequence ID" value="QUO40446.1"/>
    <property type="molecule type" value="Genomic_DNA"/>
</dbReference>
<organism evidence="4 7">
    <name type="scientific">Brevibacillus composti</name>
    <dbReference type="NCBI Taxonomy" id="2796470"/>
    <lineage>
        <taxon>Bacteria</taxon>
        <taxon>Bacillati</taxon>
        <taxon>Bacillota</taxon>
        <taxon>Bacilli</taxon>
        <taxon>Bacillales</taxon>
        <taxon>Paenibacillaceae</taxon>
        <taxon>Brevibacillus</taxon>
    </lineage>
</organism>
<evidence type="ECO:0000313" key="7">
    <source>
        <dbReference type="Proteomes" id="UP000595847"/>
    </source>
</evidence>
<dbReference type="EMBL" id="CP073708">
    <property type="protein sequence ID" value="QUO40539.1"/>
    <property type="molecule type" value="Genomic_DNA"/>
</dbReference>
<dbReference type="RefSeq" id="WP_198826991.1">
    <property type="nucleotide sequence ID" value="NZ_CP066308.1"/>
</dbReference>
<dbReference type="EMBL" id="CP066308">
    <property type="protein sequence ID" value="QQE73365.1"/>
    <property type="molecule type" value="Genomic_DNA"/>
</dbReference>
<name>A0A7T5JMU6_9BACL</name>
<dbReference type="SUPFAM" id="SSF53850">
    <property type="entry name" value="Periplasmic binding protein-like II"/>
    <property type="match status" value="1"/>
</dbReference>
<evidence type="ECO:0000313" key="3">
    <source>
        <dbReference type="EMBL" id="QQE73365.1"/>
    </source>
</evidence>
<reference evidence="4 7" key="1">
    <citation type="submission" date="2020-12" db="EMBL/GenBank/DDBJ databases">
        <title>strain FJAT-54423T represents a novel species of the genus Brevibacillus.</title>
        <authorList>
            <person name="Tang R."/>
        </authorList>
    </citation>
    <scope>NUCLEOTIDE SEQUENCE [LARGE SCALE GENOMIC DNA]</scope>
    <source>
        <strain evidence="4 7">FJAT-54423</strain>
    </source>
</reference>
<reference evidence="5" key="2">
    <citation type="submission" date="2021-04" db="EMBL/GenBank/DDBJ databases">
        <title>Brevibacillus composti FJAT-54423, complete genome.</title>
        <authorList>
            <person name="Tang R."/>
        </authorList>
    </citation>
    <scope>NUCLEOTIDE SEQUENCE</scope>
    <source>
        <strain evidence="5">FJAT-54424</strain>
    </source>
</reference>
<accession>A0A7T5JMU6</accession>
<feature type="domain" description="PBP" evidence="1">
    <location>
        <begin position="100"/>
        <end position="283"/>
    </location>
</feature>
<sequence length="309" mass="34516">MERAYLTPEEVASVLKLSKYTVYEMIKRKELPAAKIGRALRILRADLDQFMRQHKSTQDVSAPIRSGAVPPDSGKTQLEIYFAGSHDLSLDLLSRALGKRGITLFPAYSGSMDGLIELYKGRVDMAGCHLLDQMTGEYNLPYIRSMLPNEQVAVVNLVSRWQGFIVPTGNPRLITSWEEFLSGRHRIVNRQRGSGTRVLLDFKLRQAGLSAESIPGYEREVSTHYELASAVLRGEADAALGIESAARGLGLDFYPVQEERYDLVIPARLLNQERFRVFLEVLRDPAFKQQVVALGGYGIASTGKIIDRT</sequence>
<feature type="domain" description="Helix-turn-helix" evidence="2">
    <location>
        <begin position="5"/>
        <end position="54"/>
    </location>
</feature>
<dbReference type="Proteomes" id="UP000677234">
    <property type="component" value="Chromosome"/>
</dbReference>
<evidence type="ECO:0000259" key="2">
    <source>
        <dbReference type="Pfam" id="PF12728"/>
    </source>
</evidence>
<dbReference type="KEGG" id="bcop:JD108_16380"/>
<evidence type="ECO:0000259" key="1">
    <source>
        <dbReference type="Pfam" id="PF12727"/>
    </source>
</evidence>
<dbReference type="AlphaFoldDB" id="A0A7T5JMU6"/>
<evidence type="ECO:0000313" key="5">
    <source>
        <dbReference type="EMBL" id="QUO40446.1"/>
    </source>
</evidence>
<dbReference type="InterPro" id="IPR024370">
    <property type="entry name" value="PBP_domain"/>
</dbReference>
<keyword evidence="8" id="KW-1185">Reference proteome</keyword>
<evidence type="ECO:0000313" key="4">
    <source>
        <dbReference type="EMBL" id="QQE73457.1"/>
    </source>
</evidence>
<dbReference type="EMBL" id="CP066308">
    <property type="protein sequence ID" value="QQE73457.1"/>
    <property type="molecule type" value="Genomic_DNA"/>
</dbReference>
<dbReference type="NCBIfam" id="TIGR01764">
    <property type="entry name" value="excise"/>
    <property type="match status" value="1"/>
</dbReference>
<dbReference type="InterPro" id="IPR041657">
    <property type="entry name" value="HTH_17"/>
</dbReference>
<dbReference type="KEGG" id="bcop:JD108_15850"/>
<protein>
    <submittedName>
        <fullName evidence="4">Helix-turn-helix transcriptional regulator</fullName>
    </submittedName>
</protein>
<dbReference type="GO" id="GO:0003677">
    <property type="term" value="F:DNA binding"/>
    <property type="evidence" value="ECO:0007669"/>
    <property type="project" value="InterPro"/>
</dbReference>
<dbReference type="Proteomes" id="UP000595847">
    <property type="component" value="Chromosome"/>
</dbReference>
<gene>
    <name evidence="3" type="ORF">JD108_15850</name>
    <name evidence="4" type="ORF">JD108_16380</name>
    <name evidence="5" type="ORF">KDJ56_15795</name>
    <name evidence="6" type="ORF">KDJ56_16325</name>
</gene>
<dbReference type="Pfam" id="PF12728">
    <property type="entry name" value="HTH_17"/>
    <property type="match status" value="1"/>
</dbReference>
<dbReference type="InterPro" id="IPR010093">
    <property type="entry name" value="SinI_DNA-bd"/>
</dbReference>
<proteinExistence type="predicted"/>